<name>A0A1W1H7W5_9BACT</name>
<evidence type="ECO:0000313" key="1">
    <source>
        <dbReference type="EMBL" id="SLM28559.1"/>
    </source>
</evidence>
<gene>
    <name evidence="1" type="ORF">MTBBW1_140005</name>
</gene>
<evidence type="ECO:0000313" key="2">
    <source>
        <dbReference type="Proteomes" id="UP000191931"/>
    </source>
</evidence>
<organism evidence="1 2">
    <name type="scientific">Desulfamplus magnetovallimortis</name>
    <dbReference type="NCBI Taxonomy" id="1246637"/>
    <lineage>
        <taxon>Bacteria</taxon>
        <taxon>Pseudomonadati</taxon>
        <taxon>Thermodesulfobacteriota</taxon>
        <taxon>Desulfobacteria</taxon>
        <taxon>Desulfobacterales</taxon>
        <taxon>Desulfobacteraceae</taxon>
        <taxon>Desulfamplus</taxon>
    </lineage>
</organism>
<keyword evidence="2" id="KW-1185">Reference proteome</keyword>
<dbReference type="Proteomes" id="UP000191931">
    <property type="component" value="Unassembled WGS sequence"/>
</dbReference>
<protein>
    <submittedName>
        <fullName evidence="1">Uncharacterized protein</fullName>
    </submittedName>
</protein>
<reference evidence="1 2" key="1">
    <citation type="submission" date="2017-03" db="EMBL/GenBank/DDBJ databases">
        <authorList>
            <person name="Afonso C.L."/>
            <person name="Miller P.J."/>
            <person name="Scott M.A."/>
            <person name="Spackman E."/>
            <person name="Goraichik I."/>
            <person name="Dimitrov K.M."/>
            <person name="Suarez D.L."/>
            <person name="Swayne D.E."/>
        </authorList>
    </citation>
    <scope>NUCLEOTIDE SEQUENCE [LARGE SCALE GENOMIC DNA]</scope>
    <source>
        <strain evidence="1">PRJEB14757</strain>
    </source>
</reference>
<proteinExistence type="predicted"/>
<sequence>MILYHHIAKQKKPLAVKLCKGFLLNSKPSIKKIRFLGLLHDQLTANLFYTRQLLPLNPMVTSPSFRITGTFLAPPEISSMVSRLEGSIMTSK</sequence>
<dbReference type="AlphaFoldDB" id="A0A1W1H7W5"/>
<dbReference type="EMBL" id="FWEV01000046">
    <property type="protein sequence ID" value="SLM28559.1"/>
    <property type="molecule type" value="Genomic_DNA"/>
</dbReference>
<accession>A0A1W1H7W5</accession>